<feature type="region of interest" description="Disordered" evidence="1">
    <location>
        <begin position="18"/>
        <end position="53"/>
    </location>
</feature>
<evidence type="ECO:0000256" key="1">
    <source>
        <dbReference type="SAM" id="MobiDB-lite"/>
    </source>
</evidence>
<protein>
    <submittedName>
        <fullName evidence="2">Uncharacterized protein</fullName>
    </submittedName>
</protein>
<dbReference type="AlphaFoldDB" id="A0A9W4UG35"/>
<dbReference type="OrthoDB" id="407617at2759"/>
<name>A0A9W4UG35_9PLEO</name>
<accession>A0A9W4UG35</accession>
<gene>
    <name evidence="2" type="ORF">PDIGIT_LOCUS8156</name>
</gene>
<keyword evidence="3" id="KW-1185">Reference proteome</keyword>
<evidence type="ECO:0000313" key="3">
    <source>
        <dbReference type="Proteomes" id="UP001152607"/>
    </source>
</evidence>
<proteinExistence type="predicted"/>
<dbReference type="Proteomes" id="UP001152607">
    <property type="component" value="Unassembled WGS sequence"/>
</dbReference>
<dbReference type="EMBL" id="CAOQHR010000005">
    <property type="protein sequence ID" value="CAI6335079.1"/>
    <property type="molecule type" value="Genomic_DNA"/>
</dbReference>
<reference evidence="2" key="1">
    <citation type="submission" date="2023-01" db="EMBL/GenBank/DDBJ databases">
        <authorList>
            <person name="Van Ghelder C."/>
            <person name="Rancurel C."/>
        </authorList>
    </citation>
    <scope>NUCLEOTIDE SEQUENCE</scope>
    <source>
        <strain evidence="2">CNCM I-4278</strain>
    </source>
</reference>
<evidence type="ECO:0000313" key="2">
    <source>
        <dbReference type="EMBL" id="CAI6335079.1"/>
    </source>
</evidence>
<organism evidence="2 3">
    <name type="scientific">Periconia digitata</name>
    <dbReference type="NCBI Taxonomy" id="1303443"/>
    <lineage>
        <taxon>Eukaryota</taxon>
        <taxon>Fungi</taxon>
        <taxon>Dikarya</taxon>
        <taxon>Ascomycota</taxon>
        <taxon>Pezizomycotina</taxon>
        <taxon>Dothideomycetes</taxon>
        <taxon>Pleosporomycetidae</taxon>
        <taxon>Pleosporales</taxon>
        <taxon>Massarineae</taxon>
        <taxon>Periconiaceae</taxon>
        <taxon>Periconia</taxon>
    </lineage>
</organism>
<feature type="region of interest" description="Disordered" evidence="1">
    <location>
        <begin position="65"/>
        <end position="84"/>
    </location>
</feature>
<sequence>MAMAYAESPVMYLSRSATVESPSGFPAPPNATPRTDDGIENVSPSPRLDAVGNALKPIQEALNESAEAAMLPSPPSNTPFSFSPAPSLYKGARNRGLSAVGDRLLKLKLEEHGFDKDAYATSSSRSVTASTVEEDIDEDAEVESHASPVKYASLNAPIHDASSISRISPTAGTIPLEMGSPLANPRIDEYINFQSADLPVVNPNIKGSSSTAAAHETAGTISELSVKSDKVETITNEKGDQGEGVAEKSNWAEELEEAAERIFLQMEQLAVDEVASNPNQTFEQCYSGRLARLLAGNDRAVKLEVRQKW</sequence>
<comment type="caution">
    <text evidence="2">The sequence shown here is derived from an EMBL/GenBank/DDBJ whole genome shotgun (WGS) entry which is preliminary data.</text>
</comment>